<dbReference type="EMBL" id="MU007016">
    <property type="protein sequence ID" value="KAF2434421.1"/>
    <property type="molecule type" value="Genomic_DNA"/>
</dbReference>
<dbReference type="GO" id="GO:0004553">
    <property type="term" value="F:hydrolase activity, hydrolyzing O-glycosyl compounds"/>
    <property type="evidence" value="ECO:0007669"/>
    <property type="project" value="InterPro"/>
</dbReference>
<dbReference type="PROSITE" id="PS51175">
    <property type="entry name" value="CBM6"/>
    <property type="match status" value="1"/>
</dbReference>
<keyword evidence="2 4" id="KW-0378">Hydrolase</keyword>
<feature type="signal peptide" evidence="5">
    <location>
        <begin position="1"/>
        <end position="21"/>
    </location>
</feature>
<dbReference type="InterPro" id="IPR055240">
    <property type="entry name" value="CBM13-like"/>
</dbReference>
<evidence type="ECO:0000256" key="4">
    <source>
        <dbReference type="RuleBase" id="RU361187"/>
    </source>
</evidence>
<keyword evidence="5" id="KW-0732">Signal</keyword>
<dbReference type="GO" id="GO:0030246">
    <property type="term" value="F:carbohydrate binding"/>
    <property type="evidence" value="ECO:0007669"/>
    <property type="project" value="InterPro"/>
</dbReference>
<evidence type="ECO:0000256" key="3">
    <source>
        <dbReference type="ARBA" id="ARBA00023295"/>
    </source>
</evidence>
<keyword evidence="8" id="KW-1185">Reference proteome</keyword>
<feature type="chain" id="PRO_5040219005" evidence="5">
    <location>
        <begin position="22"/>
        <end position="450"/>
    </location>
</feature>
<dbReference type="PANTHER" id="PTHR22925:SF3">
    <property type="entry name" value="GLYCOSYL HYDROLASE FAMILY PROTEIN 43"/>
    <property type="match status" value="1"/>
</dbReference>
<dbReference type="PANTHER" id="PTHR22925">
    <property type="entry name" value="GLYCOSYL HYDROLASE 43 FAMILY MEMBER"/>
    <property type="match status" value="1"/>
</dbReference>
<organism evidence="7 8">
    <name type="scientific">Tothia fuscella</name>
    <dbReference type="NCBI Taxonomy" id="1048955"/>
    <lineage>
        <taxon>Eukaryota</taxon>
        <taxon>Fungi</taxon>
        <taxon>Dikarya</taxon>
        <taxon>Ascomycota</taxon>
        <taxon>Pezizomycotina</taxon>
        <taxon>Dothideomycetes</taxon>
        <taxon>Pleosporomycetidae</taxon>
        <taxon>Venturiales</taxon>
        <taxon>Cylindrosympodiaceae</taxon>
        <taxon>Tothia</taxon>
    </lineage>
</organism>
<evidence type="ECO:0000256" key="1">
    <source>
        <dbReference type="ARBA" id="ARBA00009865"/>
    </source>
</evidence>
<dbReference type="InterPro" id="IPR008979">
    <property type="entry name" value="Galactose-bd-like_sf"/>
</dbReference>
<evidence type="ECO:0000313" key="8">
    <source>
        <dbReference type="Proteomes" id="UP000800235"/>
    </source>
</evidence>
<comment type="caution">
    <text evidence="7">The sequence shown here is derived from an EMBL/GenBank/DDBJ whole genome shotgun (WGS) entry which is preliminary data.</text>
</comment>
<dbReference type="GO" id="GO:0005975">
    <property type="term" value="P:carbohydrate metabolic process"/>
    <property type="evidence" value="ECO:0007669"/>
    <property type="project" value="InterPro"/>
</dbReference>
<evidence type="ECO:0000256" key="2">
    <source>
        <dbReference type="ARBA" id="ARBA00022801"/>
    </source>
</evidence>
<proteinExistence type="inferred from homology"/>
<dbReference type="SUPFAM" id="SSF49785">
    <property type="entry name" value="Galactose-binding domain-like"/>
    <property type="match status" value="1"/>
</dbReference>
<name>A0A9P4U2C7_9PEZI</name>
<comment type="similarity">
    <text evidence="1 4">Belongs to the glycosyl hydrolase 43 family.</text>
</comment>
<dbReference type="Gene3D" id="2.115.10.20">
    <property type="entry name" value="Glycosyl hydrolase domain, family 43"/>
    <property type="match status" value="1"/>
</dbReference>
<dbReference type="AlphaFoldDB" id="A0A9P4U2C7"/>
<dbReference type="OrthoDB" id="9970295at2759"/>
<dbReference type="Pfam" id="PF04616">
    <property type="entry name" value="Glyco_hydro_43"/>
    <property type="match status" value="1"/>
</dbReference>
<evidence type="ECO:0000313" key="7">
    <source>
        <dbReference type="EMBL" id="KAF2434421.1"/>
    </source>
</evidence>
<gene>
    <name evidence="7" type="ORF">EJ08DRAFT_582052</name>
</gene>
<dbReference type="InterPro" id="IPR023296">
    <property type="entry name" value="Glyco_hydro_beta-prop_sf"/>
</dbReference>
<keyword evidence="3 4" id="KW-0326">Glycosidase</keyword>
<feature type="domain" description="CBM6" evidence="6">
    <location>
        <begin position="323"/>
        <end position="448"/>
    </location>
</feature>
<sequence length="450" mass="49299">MHKLRLFGLIVVFFSHSIVSSLEIVSGATWTATNTGKHVQSHGAGIINVDNVFYMIGEDKSDGPRNVVNCYSSSNLVEWNLEGAPLRMQGGDLGPGRVVERPKVIYNKSTRKYVMYMHIDSGDYKEAKVGVATCDSVCGIYTYHKSFQPMGKQSRDMGLYQDDDGTAYLLSEDRQNGLHIFKLAKDYLSVSSMVYTWPEKFEAPAILKKDGTYFMFASRLSGWDANDNIYSTASSLYGPWTLWQLFAPQGSKTFTSQTTYILTVGRDTAIYAGDRWVGKNLMRSTYVWLPLRISGKKASLENHPHWSVDITTGSLTLGGKQELSYGAHTATASGGARLVDCSGCSGKKSIGYIGGPSNGTIIFNSVKTSVAGRRTLVIKYTNGDKTQRFAEISVNGSPGQTVAFLPSSDDATPASSVAHLNLKEGINNIKISAKDQSWGPNIDRLVVFDK</sequence>
<dbReference type="SUPFAM" id="SSF75005">
    <property type="entry name" value="Arabinanase/levansucrase/invertase"/>
    <property type="match status" value="1"/>
</dbReference>
<evidence type="ECO:0000256" key="5">
    <source>
        <dbReference type="SAM" id="SignalP"/>
    </source>
</evidence>
<dbReference type="CDD" id="cd18821">
    <property type="entry name" value="GH43_Pc3Gal43A-like"/>
    <property type="match status" value="1"/>
</dbReference>
<dbReference type="Pfam" id="PF22704">
    <property type="entry name" value="CBM13-like"/>
    <property type="match status" value="1"/>
</dbReference>
<accession>A0A9P4U2C7</accession>
<dbReference type="CDD" id="cd04081">
    <property type="entry name" value="CBM35_galactosidase-like"/>
    <property type="match status" value="1"/>
</dbReference>
<dbReference type="Proteomes" id="UP000800235">
    <property type="component" value="Unassembled WGS sequence"/>
</dbReference>
<reference evidence="7" key="1">
    <citation type="journal article" date="2020" name="Stud. Mycol.">
        <title>101 Dothideomycetes genomes: a test case for predicting lifestyles and emergence of pathogens.</title>
        <authorList>
            <person name="Haridas S."/>
            <person name="Albert R."/>
            <person name="Binder M."/>
            <person name="Bloem J."/>
            <person name="Labutti K."/>
            <person name="Salamov A."/>
            <person name="Andreopoulos B."/>
            <person name="Baker S."/>
            <person name="Barry K."/>
            <person name="Bills G."/>
            <person name="Bluhm B."/>
            <person name="Cannon C."/>
            <person name="Castanera R."/>
            <person name="Culley D."/>
            <person name="Daum C."/>
            <person name="Ezra D."/>
            <person name="Gonzalez J."/>
            <person name="Henrissat B."/>
            <person name="Kuo A."/>
            <person name="Liang C."/>
            <person name="Lipzen A."/>
            <person name="Lutzoni F."/>
            <person name="Magnuson J."/>
            <person name="Mondo S."/>
            <person name="Nolan M."/>
            <person name="Ohm R."/>
            <person name="Pangilinan J."/>
            <person name="Park H.-J."/>
            <person name="Ramirez L."/>
            <person name="Alfaro M."/>
            <person name="Sun H."/>
            <person name="Tritt A."/>
            <person name="Yoshinaga Y."/>
            <person name="Zwiers L.-H."/>
            <person name="Turgeon B."/>
            <person name="Goodwin S."/>
            <person name="Spatafora J."/>
            <person name="Crous P."/>
            <person name="Grigoriev I."/>
        </authorList>
    </citation>
    <scope>NUCLEOTIDE SEQUENCE</scope>
    <source>
        <strain evidence="7">CBS 130266</strain>
    </source>
</reference>
<dbReference type="Gene3D" id="2.60.120.260">
    <property type="entry name" value="Galactose-binding domain-like"/>
    <property type="match status" value="1"/>
</dbReference>
<dbReference type="InterPro" id="IPR006710">
    <property type="entry name" value="Glyco_hydro_43"/>
</dbReference>
<evidence type="ECO:0000259" key="6">
    <source>
        <dbReference type="PROSITE" id="PS51175"/>
    </source>
</evidence>
<dbReference type="InterPro" id="IPR005084">
    <property type="entry name" value="CBM6"/>
</dbReference>
<protein>
    <submittedName>
        <fullName evidence="7">Galactan 1,3-beta-galactosidase</fullName>
    </submittedName>
</protein>